<dbReference type="InterPro" id="IPR058873">
    <property type="entry name" value="PDDEXK_GAPS4"/>
</dbReference>
<name>A0A5C0E3S4_9BACT</name>
<accession>A0A5C0E3S4</accession>
<dbReference type="RefSeq" id="WP_148572063.1">
    <property type="nucleotide sequence ID" value="NZ_MK715471.1"/>
</dbReference>
<feature type="domain" description="GAPS4 PD-(D/E)XK nuclease" evidence="1">
    <location>
        <begin position="2"/>
        <end position="146"/>
    </location>
</feature>
<reference evidence="2" key="1">
    <citation type="journal article" date="2019" name="Front. Microbiol.">
        <title>Arcobacter cryaerophilus Isolated From New Zealand Mussels Harbor a Putative Virulence Plasmid.</title>
        <authorList>
            <person name="On S.L.W."/>
            <person name="Althaus D."/>
            <person name="Miller W.G."/>
            <person name="Lizamore D."/>
            <person name="Wong S.G.L."/>
            <person name="Mathai A.J."/>
            <person name="Chelikani V."/>
            <person name="Carter G.P."/>
        </authorList>
    </citation>
    <scope>NUCLEOTIDE SEQUENCE</scope>
    <source>
        <strain evidence="2">M830MA</strain>
        <plasmid evidence="2">pM830MA</plasmid>
    </source>
</reference>
<gene>
    <name evidence="2" type="ORF">pM830MA_0103</name>
</gene>
<evidence type="ECO:0000313" key="2">
    <source>
        <dbReference type="EMBL" id="QEI46282.1"/>
    </source>
</evidence>
<dbReference type="AlphaFoldDB" id="A0A5C0E3S4"/>
<dbReference type="Pfam" id="PF26115">
    <property type="entry name" value="PDDEXK_GAPS4"/>
    <property type="match status" value="1"/>
</dbReference>
<organism evidence="2">
    <name type="scientific">Aliarcobacter cryaerophilus</name>
    <dbReference type="NCBI Taxonomy" id="28198"/>
    <lineage>
        <taxon>Bacteria</taxon>
        <taxon>Pseudomonadati</taxon>
        <taxon>Campylobacterota</taxon>
        <taxon>Epsilonproteobacteria</taxon>
        <taxon>Campylobacterales</taxon>
        <taxon>Arcobacteraceae</taxon>
        <taxon>Aliarcobacter</taxon>
    </lineage>
</organism>
<protein>
    <recommendedName>
        <fullName evidence="1">GAPS4 PD-(D/E)XK nuclease domain-containing protein</fullName>
    </recommendedName>
</protein>
<evidence type="ECO:0000259" key="1">
    <source>
        <dbReference type="Pfam" id="PF26115"/>
    </source>
</evidence>
<geneLocation type="plasmid" evidence="2">
    <name>pM830MA</name>
</geneLocation>
<proteinExistence type="predicted"/>
<keyword evidence="2" id="KW-0614">Plasmid</keyword>
<dbReference type="EMBL" id="MK715471">
    <property type="protein sequence ID" value="QEI46282.1"/>
    <property type="molecule type" value="Genomic_DNA"/>
</dbReference>
<sequence length="326" mass="38026">MAETSNIAQMAEKVSKEIFSEFFWDKVGSIDTNWNCCQQKKHNKTTHPTDIVFRYEDPYEQKYINVNFDLKSYAKGSINTTTIRTALESLSMASECTQISEEWQNIYQSKTMNTDIVSSLFVYNHDNSFDKDFDKFLIDATKRDLKLASGNKIFVFSPQKIQYLITIVNDIKVLRGDEKLPNKRYYTFYYPTLDKKPTRNPWNSSATIETLFNAWQIIKFKINPENGESNDFGIVIYYSKKGDCQEEFQYLIDYLFHYQLISQASKIMLRVANAEKYASINFGNAINEYKNKFAPDDQTVKKLESIEFESIANIVKTFSEIEIGME</sequence>